<reference evidence="1 2" key="1">
    <citation type="submission" date="2018-11" db="EMBL/GenBank/DDBJ databases">
        <title>Microbial catabolism of amino acid.</title>
        <authorList>
            <person name="Hibi M."/>
            <person name="Ogawa J."/>
        </authorList>
    </citation>
    <scope>NUCLEOTIDE SEQUENCE [LARGE SCALE GENOMIC DNA]</scope>
    <source>
        <strain evidence="1 2">C31-06</strain>
    </source>
</reference>
<evidence type="ECO:0000313" key="1">
    <source>
        <dbReference type="EMBL" id="GCE39130.1"/>
    </source>
</evidence>
<name>A0A402C678_RHOWR</name>
<dbReference type="EMBL" id="BHYM01000024">
    <property type="protein sequence ID" value="GCE39130.1"/>
    <property type="molecule type" value="Genomic_DNA"/>
</dbReference>
<accession>A0A402C678</accession>
<gene>
    <name evidence="1" type="ORF">Rhow_002654</name>
</gene>
<comment type="caution">
    <text evidence="1">The sequence shown here is derived from an EMBL/GenBank/DDBJ whole genome shotgun (WGS) entry which is preliminary data.</text>
</comment>
<dbReference type="Proteomes" id="UP000287519">
    <property type="component" value="Unassembled WGS sequence"/>
</dbReference>
<dbReference type="AlphaFoldDB" id="A0A402C678"/>
<keyword evidence="2" id="KW-1185">Reference proteome</keyword>
<evidence type="ECO:0000313" key="2">
    <source>
        <dbReference type="Proteomes" id="UP000287519"/>
    </source>
</evidence>
<proteinExistence type="predicted"/>
<protein>
    <submittedName>
        <fullName evidence="1">Uncharacterized protein</fullName>
    </submittedName>
</protein>
<sequence length="100" mass="11152">MIDAVCGYSRGGCGRRRPASAFSVVCLTRSRCIVLYIPHPVNRRFPAIERFATPSRGAGIPARSTSHFDQSLCDRPERRVSGEVHIWPCIDPALTDRPKE</sequence>
<organism evidence="1 2">
    <name type="scientific">Rhodococcus wratislaviensis</name>
    <name type="common">Tsukamurella wratislaviensis</name>
    <dbReference type="NCBI Taxonomy" id="44752"/>
    <lineage>
        <taxon>Bacteria</taxon>
        <taxon>Bacillati</taxon>
        <taxon>Actinomycetota</taxon>
        <taxon>Actinomycetes</taxon>
        <taxon>Mycobacteriales</taxon>
        <taxon>Nocardiaceae</taxon>
        <taxon>Rhodococcus</taxon>
    </lineage>
</organism>